<dbReference type="Proteomes" id="UP001234581">
    <property type="component" value="Unassembled WGS sequence"/>
</dbReference>
<comment type="caution">
    <text evidence="7">The sequence shown here is derived from an EMBL/GenBank/DDBJ whole genome shotgun (WGS) entry which is preliminary data.</text>
</comment>
<keyword evidence="8" id="KW-1185">Reference proteome</keyword>
<evidence type="ECO:0000256" key="5">
    <source>
        <dbReference type="SAM" id="MobiDB-lite"/>
    </source>
</evidence>
<dbReference type="PROSITE" id="PS50016">
    <property type="entry name" value="ZF_PHD_2"/>
    <property type="match status" value="1"/>
</dbReference>
<feature type="compositionally biased region" description="Pro residues" evidence="5">
    <location>
        <begin position="151"/>
        <end position="161"/>
    </location>
</feature>
<dbReference type="Pfam" id="PF13832">
    <property type="entry name" value="zf-HC5HC2H_2"/>
    <property type="match status" value="1"/>
</dbReference>
<dbReference type="Pfam" id="PF13831">
    <property type="entry name" value="PHD_2"/>
    <property type="match status" value="1"/>
</dbReference>
<dbReference type="PROSITE" id="PS01359">
    <property type="entry name" value="ZF_PHD_1"/>
    <property type="match status" value="1"/>
</dbReference>
<feature type="compositionally biased region" description="Low complexity" evidence="5">
    <location>
        <begin position="162"/>
        <end position="174"/>
    </location>
</feature>
<feature type="compositionally biased region" description="Low complexity" evidence="5">
    <location>
        <begin position="38"/>
        <end position="55"/>
    </location>
</feature>
<dbReference type="PANTHER" id="PTHR13793">
    <property type="entry name" value="PHD FINGER PROTEINS"/>
    <property type="match status" value="1"/>
</dbReference>
<protein>
    <recommendedName>
        <fullName evidence="6">PHD-type domain-containing protein</fullName>
    </recommendedName>
</protein>
<dbReference type="GeneID" id="83213864"/>
<dbReference type="InterPro" id="IPR001965">
    <property type="entry name" value="Znf_PHD"/>
</dbReference>
<dbReference type="SMART" id="SM00249">
    <property type="entry name" value="PHD"/>
    <property type="match status" value="3"/>
</dbReference>
<feature type="region of interest" description="Disordered" evidence="5">
    <location>
        <begin position="809"/>
        <end position="951"/>
    </location>
</feature>
<evidence type="ECO:0000313" key="8">
    <source>
        <dbReference type="Proteomes" id="UP001234581"/>
    </source>
</evidence>
<dbReference type="InterPro" id="IPR013083">
    <property type="entry name" value="Znf_RING/FYVE/PHD"/>
</dbReference>
<feature type="domain" description="PHD-type" evidence="6">
    <location>
        <begin position="481"/>
        <end position="535"/>
    </location>
</feature>
<feature type="compositionally biased region" description="Basic and acidic residues" evidence="5">
    <location>
        <begin position="989"/>
        <end position="1002"/>
    </location>
</feature>
<dbReference type="InterPro" id="IPR019787">
    <property type="entry name" value="Znf_PHD-finger"/>
</dbReference>
<evidence type="ECO:0000256" key="3">
    <source>
        <dbReference type="ARBA" id="ARBA00022833"/>
    </source>
</evidence>
<evidence type="ECO:0000256" key="2">
    <source>
        <dbReference type="ARBA" id="ARBA00022771"/>
    </source>
</evidence>
<feature type="region of interest" description="Disordered" evidence="5">
    <location>
        <begin position="969"/>
        <end position="1247"/>
    </location>
</feature>
<feature type="region of interest" description="Disordered" evidence="5">
    <location>
        <begin position="18"/>
        <end position="71"/>
    </location>
</feature>
<feature type="compositionally biased region" description="Polar residues" evidence="5">
    <location>
        <begin position="221"/>
        <end position="245"/>
    </location>
</feature>
<feature type="compositionally biased region" description="Low complexity" evidence="5">
    <location>
        <begin position="1021"/>
        <end position="1048"/>
    </location>
</feature>
<dbReference type="InterPro" id="IPR050701">
    <property type="entry name" value="Histone_Mod_Regulator"/>
</dbReference>
<dbReference type="InterPro" id="IPR011011">
    <property type="entry name" value="Znf_FYVE_PHD"/>
</dbReference>
<proteinExistence type="predicted"/>
<feature type="compositionally biased region" description="Polar residues" evidence="5">
    <location>
        <begin position="179"/>
        <end position="191"/>
    </location>
</feature>
<feature type="compositionally biased region" description="Polar residues" evidence="5">
    <location>
        <begin position="379"/>
        <end position="405"/>
    </location>
</feature>
<organism evidence="7 8">
    <name type="scientific">Lichtheimia ornata</name>
    <dbReference type="NCBI Taxonomy" id="688661"/>
    <lineage>
        <taxon>Eukaryota</taxon>
        <taxon>Fungi</taxon>
        <taxon>Fungi incertae sedis</taxon>
        <taxon>Mucoromycota</taxon>
        <taxon>Mucoromycotina</taxon>
        <taxon>Mucoromycetes</taxon>
        <taxon>Mucorales</taxon>
        <taxon>Lichtheimiaceae</taxon>
        <taxon>Lichtheimia</taxon>
    </lineage>
</organism>
<evidence type="ECO:0000256" key="1">
    <source>
        <dbReference type="ARBA" id="ARBA00022723"/>
    </source>
</evidence>
<feature type="region of interest" description="Disordered" evidence="5">
    <location>
        <begin position="356"/>
        <end position="452"/>
    </location>
</feature>
<accession>A0AAD7V320</accession>
<feature type="compositionally biased region" description="Polar residues" evidence="5">
    <location>
        <begin position="908"/>
        <end position="918"/>
    </location>
</feature>
<feature type="compositionally biased region" description="Basic residues" evidence="5">
    <location>
        <begin position="1222"/>
        <end position="1235"/>
    </location>
</feature>
<evidence type="ECO:0000256" key="4">
    <source>
        <dbReference type="PROSITE-ProRule" id="PRU00146"/>
    </source>
</evidence>
<feature type="compositionally biased region" description="Low complexity" evidence="5">
    <location>
        <begin position="1192"/>
        <end position="1207"/>
    </location>
</feature>
<feature type="compositionally biased region" description="Low complexity" evidence="5">
    <location>
        <begin position="809"/>
        <end position="826"/>
    </location>
</feature>
<feature type="compositionally biased region" description="Low complexity" evidence="5">
    <location>
        <begin position="115"/>
        <end position="150"/>
    </location>
</feature>
<reference evidence="7 8" key="1">
    <citation type="submission" date="2023-03" db="EMBL/GenBank/DDBJ databases">
        <title>Genome sequence of Lichtheimia ornata CBS 291.66.</title>
        <authorList>
            <person name="Mohabir J.T."/>
            <person name="Shea T.P."/>
            <person name="Kurbessoian T."/>
            <person name="Berby B."/>
            <person name="Fontaine J."/>
            <person name="Livny J."/>
            <person name="Gnirke A."/>
            <person name="Stajich J.E."/>
            <person name="Cuomo C.A."/>
        </authorList>
    </citation>
    <scope>NUCLEOTIDE SEQUENCE [LARGE SCALE GENOMIC DNA]</scope>
    <source>
        <strain evidence="7">CBS 291.66</strain>
    </source>
</reference>
<feature type="compositionally biased region" description="Polar residues" evidence="5">
    <location>
        <begin position="420"/>
        <end position="444"/>
    </location>
</feature>
<dbReference type="EMBL" id="JARTCD010000028">
    <property type="protein sequence ID" value="KAJ8657925.1"/>
    <property type="molecule type" value="Genomic_DNA"/>
</dbReference>
<feature type="region of interest" description="Disordered" evidence="5">
    <location>
        <begin position="1372"/>
        <end position="1391"/>
    </location>
</feature>
<evidence type="ECO:0000313" key="7">
    <source>
        <dbReference type="EMBL" id="KAJ8657925.1"/>
    </source>
</evidence>
<keyword evidence="2 4" id="KW-0863">Zinc-finger</keyword>
<feature type="compositionally biased region" description="Polar residues" evidence="5">
    <location>
        <begin position="1152"/>
        <end position="1172"/>
    </location>
</feature>
<feature type="compositionally biased region" description="Low complexity" evidence="5">
    <location>
        <begin position="201"/>
        <end position="214"/>
    </location>
</feature>
<sequence length="1391" mass="152530">MSNNSSSTFQQHALHTSNANDTNGMVHHTHRNPPIVISNLNGSRSSSGSPHASPRPINRPAPSPSTTPTISIPNVGQYIPLNTSLPAGMQQVIPLQPPMWNNLYTLFALQGSFVPTSSQPTAPTTSVAPSVPAAAAPAPITTSKPQAHASPPQPQPQPQPQSPTTTSSASHQSAMHNEASVTQANETNDNGNIRIPPEQQPAANHASTTATNTTPDDHRTINNQSTPETQESNASTENSSLTPSLPKNMVPVRVKAHLFLQASPRDLDVAKRIAIWGKVLKNHKGVRALKAEYGVSTIENVEDQHDTAAQTNIDTEDIDTDVIMENAVNEEVGTITNSATDNVVDEEPYVDIDHSMEENDDQQQPASSVDEEQPKSGMDEQQPTNSVDEQQPTSDVHEQQPTSGVHEQESESSIDEQQQPTSSVDEQQPTSNVDEQEPESSMKQQDMDMRPLPAWRLPDNDMDVDAMDIEAWTNHWKEYDPEYCCICIKNDPSPENKLVYCSNPLCEVVVHQDCYGIVEIPSADEPWYCDRCEGSPHDLRVVGCAVCPSTRGAFRRLKVPVGGMEWIHVGCAVRLPEASFGNHKMKTEIELPGYHGDMWQGHCELCPNELFARYGGYTVCKQKGCNARAHPSCGMQFYHSSKIHVPSFRCAHHRSFHMVKNMDLNPWELWVNMRDDWLQRQESLGFVQLTWSNVMEPIYLHDHPSPDMIAESSKQFVNVISQHLVGLMKKELRNVDRARSSTHRLKRTLCSANVKAGKVCKHVDKVQQRVKRVSFLRDKIRQYSIDIRGFMEMVLLQLDATRSKEKALASAAATKRASSSSSSTQPSRRRKRSLSAESYTTANDQPVSSPITPPTTEMEKDSMGKKKGKGKAVAVNIPKTSQTSAGVSIPNAQLSNSQRPLKKRSKIDATQQSTQKPAATTLDEPNKAETTAMEIETSPQPQPQPQPAVTADATTIDKPITPEMAYVEVETSPSSTSSSAATNEAAKATSKELDAKKADESTKVSVQQKEAVIEEDIDTSMQETQASMATTTTTTTTSEEENQQSQSTIERTIQPGTEASMPIIIDEPESDVEMSPAPTVEKPPSPSATTSMITTTIENPSTPPATTATTTVEESSPPPATTTTATTNVEESSSPPASTTTTVEESSLPPATITTATNVVESSPQPATTTVEEASLPPATTTTTTVEEASLPPATTAVEEPAKAAAEQPKEDASSKDDTQRKAPRKRGMKTRGAKKQREVKETRESPYKPGSKWWIWVEEYTQGLRQREKTKGPLVCKECGQHNIPESTLADLKYNPDELANPSKKPYGYTGTGDHWNPSVFIECIGCKDVYHCGCSAIPVKKYPSKNESFFCEDCLEAFEANKTYKRVGYGLDDRAPQGPRRRQRINYKE</sequence>
<feature type="compositionally biased region" description="Low complexity" evidence="5">
    <location>
        <begin position="1098"/>
        <end position="1150"/>
    </location>
</feature>
<keyword evidence="3" id="KW-0862">Zinc</keyword>
<dbReference type="PANTHER" id="PTHR13793:SF107">
    <property type="entry name" value="BROMODOMAIN-CONTAINING PROTEIN HOMOLOG"/>
    <property type="match status" value="1"/>
</dbReference>
<feature type="compositionally biased region" description="Low complexity" evidence="5">
    <location>
        <begin position="971"/>
        <end position="988"/>
    </location>
</feature>
<feature type="compositionally biased region" description="Polar residues" evidence="5">
    <location>
        <begin position="878"/>
        <end position="899"/>
    </location>
</feature>
<dbReference type="Gene3D" id="3.30.40.10">
    <property type="entry name" value="Zinc/RING finger domain, C3HC4 (zinc finger)"/>
    <property type="match status" value="3"/>
</dbReference>
<dbReference type="InterPro" id="IPR019786">
    <property type="entry name" value="Zinc_finger_PHD-type_CS"/>
</dbReference>
<dbReference type="RefSeq" id="XP_058342838.1">
    <property type="nucleotide sequence ID" value="XM_058486481.1"/>
</dbReference>
<dbReference type="SUPFAM" id="SSF57903">
    <property type="entry name" value="FYVE/PHD zinc finger"/>
    <property type="match status" value="2"/>
</dbReference>
<dbReference type="CDD" id="cd15489">
    <property type="entry name" value="PHD_SF"/>
    <property type="match status" value="1"/>
</dbReference>
<gene>
    <name evidence="7" type="ORF">O0I10_006453</name>
</gene>
<feature type="compositionally biased region" description="Basic and acidic residues" evidence="5">
    <location>
        <begin position="1208"/>
        <end position="1221"/>
    </location>
</feature>
<evidence type="ECO:0000259" key="6">
    <source>
        <dbReference type="PROSITE" id="PS50016"/>
    </source>
</evidence>
<feature type="compositionally biased region" description="Basic and acidic residues" evidence="5">
    <location>
        <begin position="1236"/>
        <end position="1247"/>
    </location>
</feature>
<name>A0AAD7V320_9FUNG</name>
<feature type="compositionally biased region" description="Polar residues" evidence="5">
    <location>
        <begin position="1087"/>
        <end position="1097"/>
    </location>
</feature>
<feature type="compositionally biased region" description="Polar residues" evidence="5">
    <location>
        <begin position="835"/>
        <end position="850"/>
    </location>
</feature>
<keyword evidence="1" id="KW-0479">Metal-binding</keyword>
<feature type="region of interest" description="Disordered" evidence="5">
    <location>
        <begin position="115"/>
        <end position="248"/>
    </location>
</feature>
<dbReference type="GO" id="GO:0006357">
    <property type="term" value="P:regulation of transcription by RNA polymerase II"/>
    <property type="evidence" value="ECO:0007669"/>
    <property type="project" value="TreeGrafter"/>
</dbReference>
<dbReference type="CDD" id="cd15492">
    <property type="entry name" value="PHD_BRPF_JADE_like"/>
    <property type="match status" value="1"/>
</dbReference>
<feature type="compositionally biased region" description="Basic residues" evidence="5">
    <location>
        <begin position="1381"/>
        <end position="1391"/>
    </location>
</feature>
<dbReference type="GO" id="GO:0008270">
    <property type="term" value="F:zinc ion binding"/>
    <property type="evidence" value="ECO:0007669"/>
    <property type="project" value="UniProtKB-KW"/>
</dbReference>